<dbReference type="RefSeq" id="WP_088999539.1">
    <property type="nucleotide sequence ID" value="NZ_LT607733.1"/>
</dbReference>
<organism evidence="1 2">
    <name type="scientific">Micromonospora echinofusca</name>
    <dbReference type="NCBI Taxonomy" id="47858"/>
    <lineage>
        <taxon>Bacteria</taxon>
        <taxon>Bacillati</taxon>
        <taxon>Actinomycetota</taxon>
        <taxon>Actinomycetes</taxon>
        <taxon>Micromonosporales</taxon>
        <taxon>Micromonosporaceae</taxon>
        <taxon>Micromonospora</taxon>
    </lineage>
</organism>
<evidence type="ECO:0000313" key="2">
    <source>
        <dbReference type="Proteomes" id="UP000198251"/>
    </source>
</evidence>
<sequence>MRALVGQFAPDSRWYRARTVELEGQPSWTLAQLRTIWARTFQRDTAAMVEALLHRDWSVLACTPWPAQAVAERRPEWAYVCGMGRAVRTAQSGRALVGQMGVDAPADGDRWAYLWEAGYGALHVYAAHSGRWHHLATLPADVWAALTEQLVVDVEARLCWLEREEAAA</sequence>
<accession>A0A1C5G6G9</accession>
<protein>
    <submittedName>
        <fullName evidence="1">Uncharacterized protein</fullName>
    </submittedName>
</protein>
<name>A0A1C5G6G9_MICEH</name>
<dbReference type="EMBL" id="LT607733">
    <property type="protein sequence ID" value="SCG15523.1"/>
    <property type="molecule type" value="Genomic_DNA"/>
</dbReference>
<dbReference type="GeneID" id="95801597"/>
<proteinExistence type="predicted"/>
<dbReference type="Proteomes" id="UP000198251">
    <property type="component" value="Chromosome I"/>
</dbReference>
<reference evidence="1 2" key="1">
    <citation type="submission" date="2016-06" db="EMBL/GenBank/DDBJ databases">
        <authorList>
            <person name="Kjaerup R.B."/>
            <person name="Dalgaard T.S."/>
            <person name="Juul-Madsen H.R."/>
        </authorList>
    </citation>
    <scope>NUCLEOTIDE SEQUENCE [LARGE SCALE GENOMIC DNA]</scope>
    <source>
        <strain evidence="1 2">DSM 43913</strain>
    </source>
</reference>
<dbReference type="AlphaFoldDB" id="A0A1C5G6G9"/>
<evidence type="ECO:0000313" key="1">
    <source>
        <dbReference type="EMBL" id="SCG15523.1"/>
    </source>
</evidence>
<keyword evidence="2" id="KW-1185">Reference proteome</keyword>
<gene>
    <name evidence="1" type="ORF">GA0070610_1757</name>
</gene>